<evidence type="ECO:0000259" key="1">
    <source>
        <dbReference type="PROSITE" id="PS50995"/>
    </source>
</evidence>
<dbReference type="AlphaFoldDB" id="A0A455SJW0"/>
<dbReference type="EMBL" id="AP019376">
    <property type="protein sequence ID" value="BBH85344.1"/>
    <property type="molecule type" value="Genomic_DNA"/>
</dbReference>
<sequence>MKKEQLSEQHLAAWRAFLKAHALAIRHIDDELTAARRLPLSSYDVLIELYEAPERRLRMYELADRVVLSRSGLTRLVDRLEREGLLERDRCGTDRRGAYAVITQQGIAALRQAWPVYARGIVHHFAQWLSEEEAQLIESAFEKIIQASHQPQTGEE</sequence>
<dbReference type="GO" id="GO:0003700">
    <property type="term" value="F:DNA-binding transcription factor activity"/>
    <property type="evidence" value="ECO:0007669"/>
    <property type="project" value="InterPro"/>
</dbReference>
<dbReference type="Gene3D" id="1.10.10.10">
    <property type="entry name" value="Winged helix-like DNA-binding domain superfamily/Winged helix DNA-binding domain"/>
    <property type="match status" value="1"/>
</dbReference>
<dbReference type="PRINTS" id="PR00598">
    <property type="entry name" value="HTHMARR"/>
</dbReference>
<dbReference type="InterPro" id="IPR036388">
    <property type="entry name" value="WH-like_DNA-bd_sf"/>
</dbReference>
<dbReference type="InterPro" id="IPR039422">
    <property type="entry name" value="MarR/SlyA-like"/>
</dbReference>
<feature type="domain" description="HTH marR-type" evidence="1">
    <location>
        <begin position="1"/>
        <end position="146"/>
    </location>
</feature>
<dbReference type="PANTHER" id="PTHR33164:SF99">
    <property type="entry name" value="MARR FAMILY REGULATORY PROTEIN"/>
    <property type="match status" value="1"/>
</dbReference>
<evidence type="ECO:0000313" key="2">
    <source>
        <dbReference type="EMBL" id="BBH85344.1"/>
    </source>
</evidence>
<reference evidence="2" key="1">
    <citation type="submission" date="2018-12" db="EMBL/GenBank/DDBJ databases">
        <title>Novel natural products biosynthetic potential of the class Ktedonobacteria.</title>
        <authorList>
            <person name="Zheng Y."/>
            <person name="Saitou A."/>
            <person name="Wang C.M."/>
            <person name="Toyoda A."/>
            <person name="Minakuchi Y."/>
            <person name="Sekiguchi Y."/>
            <person name="Ueda K."/>
            <person name="Takano H."/>
            <person name="Sakai Y."/>
            <person name="Yokota A."/>
            <person name="Yabe S."/>
        </authorList>
    </citation>
    <scope>NUCLEOTIDE SEQUENCE</scope>
    <source>
        <strain evidence="2">COM3</strain>
    </source>
</reference>
<dbReference type="InterPro" id="IPR036390">
    <property type="entry name" value="WH_DNA-bd_sf"/>
</dbReference>
<dbReference type="Pfam" id="PF12802">
    <property type="entry name" value="MarR_2"/>
    <property type="match status" value="1"/>
</dbReference>
<name>A0A455SJW0_9CHLR</name>
<protein>
    <submittedName>
        <fullName evidence="2">MarR family transcriptional regulator</fullName>
    </submittedName>
</protein>
<dbReference type="GO" id="GO:0006950">
    <property type="term" value="P:response to stress"/>
    <property type="evidence" value="ECO:0007669"/>
    <property type="project" value="TreeGrafter"/>
</dbReference>
<gene>
    <name evidence="2" type="ORF">KTC_00950</name>
</gene>
<organism evidence="2">
    <name type="scientific">Thermosporothrix sp. COM3</name>
    <dbReference type="NCBI Taxonomy" id="2490863"/>
    <lineage>
        <taxon>Bacteria</taxon>
        <taxon>Bacillati</taxon>
        <taxon>Chloroflexota</taxon>
        <taxon>Ktedonobacteria</taxon>
        <taxon>Ktedonobacterales</taxon>
        <taxon>Thermosporotrichaceae</taxon>
        <taxon>Thermosporothrix</taxon>
    </lineage>
</organism>
<proteinExistence type="predicted"/>
<dbReference type="SUPFAM" id="SSF46785">
    <property type="entry name" value="Winged helix' DNA-binding domain"/>
    <property type="match status" value="1"/>
</dbReference>
<dbReference type="SMART" id="SM00347">
    <property type="entry name" value="HTH_MARR"/>
    <property type="match status" value="1"/>
</dbReference>
<accession>A0A455SJW0</accession>
<dbReference type="PROSITE" id="PS50995">
    <property type="entry name" value="HTH_MARR_2"/>
    <property type="match status" value="1"/>
</dbReference>
<dbReference type="InterPro" id="IPR000835">
    <property type="entry name" value="HTH_MarR-typ"/>
</dbReference>
<dbReference type="PANTHER" id="PTHR33164">
    <property type="entry name" value="TRANSCRIPTIONAL REGULATOR, MARR FAMILY"/>
    <property type="match status" value="1"/>
</dbReference>